<evidence type="ECO:0000313" key="6">
    <source>
        <dbReference type="Proteomes" id="UP000683507"/>
    </source>
</evidence>
<dbReference type="Gene3D" id="1.10.10.10">
    <property type="entry name" value="Winged helix-like DNA-binding domain superfamily/Winged helix DNA-binding domain"/>
    <property type="match status" value="1"/>
</dbReference>
<keyword evidence="2 4" id="KW-0238">DNA-binding</keyword>
<dbReference type="PIRSF" id="PIRSF006707">
    <property type="entry name" value="MJ1563"/>
    <property type="match status" value="1"/>
</dbReference>
<gene>
    <name evidence="5" type="ORF">CRYO30217_01537</name>
</gene>
<keyword evidence="6" id="KW-1185">Reference proteome</keyword>
<dbReference type="SUPFAM" id="SSF46785">
    <property type="entry name" value="Winged helix' DNA-binding domain"/>
    <property type="match status" value="1"/>
</dbReference>
<comment type="similarity">
    <text evidence="4">Belongs to the GbsR family.</text>
</comment>
<proteinExistence type="inferred from homology"/>
<dbReference type="InterPro" id="IPR036390">
    <property type="entry name" value="WH_DNA-bd_sf"/>
</dbReference>
<dbReference type="RefSeq" id="WP_258541738.1">
    <property type="nucleotide sequence ID" value="NZ_OU015584.1"/>
</dbReference>
<evidence type="ECO:0000256" key="2">
    <source>
        <dbReference type="ARBA" id="ARBA00023125"/>
    </source>
</evidence>
<sequence>MKLSDAKLKFITSWGNFGSQWGINKTMAQIHGLLLVSDDLLSADDIMDQLMISRGNANMNIRSLMDWGLVYKENQLGERREFFRAEKDIWVVAKRVVKYRHEKELVPMLRLLAELNGTKIDEGKTEEITSFQHTVEEIDRFAQQADKMLSRMESASENWFWKSLMKIFLK</sequence>
<dbReference type="PANTHER" id="PTHR38465">
    <property type="entry name" value="HTH-TYPE TRANSCRIPTIONAL REGULATOR MJ1563-RELATED"/>
    <property type="match status" value="1"/>
</dbReference>
<dbReference type="AlphaFoldDB" id="A0A916NGR1"/>
<name>A0A916NGR1_9FLAO</name>
<accession>A0A916NGR1</accession>
<dbReference type="KEGG" id="ptan:CRYO30217_01537"/>
<dbReference type="InterPro" id="IPR052362">
    <property type="entry name" value="HTH-GbsR_regulator"/>
</dbReference>
<evidence type="ECO:0000256" key="4">
    <source>
        <dbReference type="PIRNR" id="PIRNR006707"/>
    </source>
</evidence>
<protein>
    <recommendedName>
        <fullName evidence="4">HTH-type transcriptional regulator</fullName>
    </recommendedName>
</protein>
<evidence type="ECO:0000313" key="5">
    <source>
        <dbReference type="EMBL" id="CAG5081104.1"/>
    </source>
</evidence>
<dbReference type="GO" id="GO:0003677">
    <property type="term" value="F:DNA binding"/>
    <property type="evidence" value="ECO:0007669"/>
    <property type="project" value="UniProtKB-UniRule"/>
</dbReference>
<dbReference type="PANTHER" id="PTHR38465:SF1">
    <property type="entry name" value="HTH-TYPE TRANSCRIPTIONAL REGULATOR MJ1563-RELATED"/>
    <property type="match status" value="1"/>
</dbReference>
<evidence type="ECO:0000256" key="1">
    <source>
        <dbReference type="ARBA" id="ARBA00023015"/>
    </source>
</evidence>
<dbReference type="EMBL" id="OU015584">
    <property type="protein sequence ID" value="CAG5081104.1"/>
    <property type="molecule type" value="Genomic_DNA"/>
</dbReference>
<dbReference type="Proteomes" id="UP000683507">
    <property type="component" value="Chromosome"/>
</dbReference>
<keyword evidence="3 4" id="KW-0804">Transcription</keyword>
<reference evidence="5" key="1">
    <citation type="submission" date="2021-04" db="EMBL/GenBank/DDBJ databases">
        <authorList>
            <person name="Rodrigo-Torres L."/>
            <person name="Arahal R. D."/>
            <person name="Lucena T."/>
        </authorList>
    </citation>
    <scope>NUCLEOTIDE SEQUENCE</scope>
    <source>
        <strain evidence="5">AS29M-1</strain>
    </source>
</reference>
<keyword evidence="1 4" id="KW-0805">Transcription regulation</keyword>
<dbReference type="InterPro" id="IPR036388">
    <property type="entry name" value="WH-like_DNA-bd_sf"/>
</dbReference>
<organism evidence="5 6">
    <name type="scientific">Parvicella tangerina</name>
    <dbReference type="NCBI Taxonomy" id="2829795"/>
    <lineage>
        <taxon>Bacteria</taxon>
        <taxon>Pseudomonadati</taxon>
        <taxon>Bacteroidota</taxon>
        <taxon>Flavobacteriia</taxon>
        <taxon>Flavobacteriales</taxon>
        <taxon>Parvicellaceae</taxon>
        <taxon>Parvicella</taxon>
    </lineage>
</organism>
<dbReference type="InterPro" id="IPR026282">
    <property type="entry name" value="MJ1563"/>
</dbReference>
<evidence type="ECO:0000256" key="3">
    <source>
        <dbReference type="ARBA" id="ARBA00023163"/>
    </source>
</evidence>